<organism evidence="2 3">
    <name type="scientific">Brumimicrobium aurantiacum</name>
    <dbReference type="NCBI Taxonomy" id="1737063"/>
    <lineage>
        <taxon>Bacteria</taxon>
        <taxon>Pseudomonadati</taxon>
        <taxon>Bacteroidota</taxon>
        <taxon>Flavobacteriia</taxon>
        <taxon>Flavobacteriales</taxon>
        <taxon>Crocinitomicaceae</taxon>
        <taxon>Brumimicrobium</taxon>
    </lineage>
</organism>
<feature type="domain" description="Anti-sigma K factor RskA C-terminal" evidence="1">
    <location>
        <begin position="104"/>
        <end position="261"/>
    </location>
</feature>
<dbReference type="PANTHER" id="PTHR37461:SF1">
    <property type="entry name" value="ANTI-SIGMA-K FACTOR RSKA"/>
    <property type="match status" value="1"/>
</dbReference>
<dbReference type="Proteomes" id="UP000257127">
    <property type="component" value="Unassembled WGS sequence"/>
</dbReference>
<comment type="caution">
    <text evidence="2">The sequence shown here is derived from an EMBL/GenBank/DDBJ whole genome shotgun (WGS) entry which is preliminary data.</text>
</comment>
<dbReference type="InterPro" id="IPR018764">
    <property type="entry name" value="RskA_C"/>
</dbReference>
<evidence type="ECO:0000313" key="3">
    <source>
        <dbReference type="Proteomes" id="UP000257127"/>
    </source>
</evidence>
<reference evidence="2 3" key="1">
    <citation type="submission" date="2018-08" db="EMBL/GenBank/DDBJ databases">
        <title>The draft genome squence of Brumimicrobium sp. N62.</title>
        <authorList>
            <person name="Du Z.-J."/>
            <person name="Luo H.-R."/>
        </authorList>
    </citation>
    <scope>NUCLEOTIDE SEQUENCE [LARGE SCALE GENOMIC DNA]</scope>
    <source>
        <strain evidence="2 3">N62</strain>
    </source>
</reference>
<dbReference type="Pfam" id="PF10099">
    <property type="entry name" value="RskA_C"/>
    <property type="match status" value="1"/>
</dbReference>
<sequence length="271" mass="30213">MDIKEYIASGILERFVLGDISEQERQEVACLTKIYPELQEELFAHQKGVEQMVSKYATTPPVKLKSEILSKIKDIPQENLNSNNNEGKVVMMNNSTSNRFKYIAAACSVALFISIGTGLYLNNENSELQGDITANNSMLKELIEKNDELASKNEKINSKFNLVTNSSTSKITMKGTENQPQSLASIFVSGEDEQLYLQVNNLPEITESNDYQLWAIVDGKPKSLGVFNSINEKDLLEMDYYANAQAYAVTLEPKGGSESPTMEQMYVYGGV</sequence>
<gene>
    <name evidence="2" type="ORF">DXU93_06280</name>
</gene>
<name>A0A3E1EYN5_9FLAO</name>
<keyword evidence="3" id="KW-1185">Reference proteome</keyword>
<dbReference type="AlphaFoldDB" id="A0A3E1EYN5"/>
<dbReference type="OrthoDB" id="1420916at2"/>
<dbReference type="GO" id="GO:0016989">
    <property type="term" value="F:sigma factor antagonist activity"/>
    <property type="evidence" value="ECO:0007669"/>
    <property type="project" value="TreeGrafter"/>
</dbReference>
<protein>
    <recommendedName>
        <fullName evidence="1">Anti-sigma K factor RskA C-terminal domain-containing protein</fullName>
    </recommendedName>
</protein>
<dbReference type="PANTHER" id="PTHR37461">
    <property type="entry name" value="ANTI-SIGMA-K FACTOR RSKA"/>
    <property type="match status" value="1"/>
</dbReference>
<dbReference type="RefSeq" id="WP_116880428.1">
    <property type="nucleotide sequence ID" value="NZ_QURB01000003.1"/>
</dbReference>
<evidence type="ECO:0000259" key="1">
    <source>
        <dbReference type="Pfam" id="PF10099"/>
    </source>
</evidence>
<evidence type="ECO:0000313" key="2">
    <source>
        <dbReference type="EMBL" id="RFC54593.1"/>
    </source>
</evidence>
<dbReference type="InterPro" id="IPR051474">
    <property type="entry name" value="Anti-sigma-K/W_factor"/>
</dbReference>
<accession>A0A3E1EYN5</accession>
<dbReference type="GO" id="GO:0005886">
    <property type="term" value="C:plasma membrane"/>
    <property type="evidence" value="ECO:0007669"/>
    <property type="project" value="InterPro"/>
</dbReference>
<dbReference type="GO" id="GO:0006417">
    <property type="term" value="P:regulation of translation"/>
    <property type="evidence" value="ECO:0007669"/>
    <property type="project" value="TreeGrafter"/>
</dbReference>
<dbReference type="EMBL" id="QURB01000003">
    <property type="protein sequence ID" value="RFC54593.1"/>
    <property type="molecule type" value="Genomic_DNA"/>
</dbReference>
<proteinExistence type="predicted"/>